<keyword evidence="1" id="KW-0175">Coiled coil</keyword>
<evidence type="ECO:0000313" key="3">
    <source>
        <dbReference type="EMBL" id="KUF82719.1"/>
    </source>
</evidence>
<feature type="coiled-coil region" evidence="1">
    <location>
        <begin position="136"/>
        <end position="204"/>
    </location>
</feature>
<dbReference type="CDD" id="cd14686">
    <property type="entry name" value="bZIP"/>
    <property type="match status" value="1"/>
</dbReference>
<evidence type="ECO:0000256" key="2">
    <source>
        <dbReference type="SAM" id="MobiDB-lite"/>
    </source>
</evidence>
<name>A0A0W8CF33_PHYNI</name>
<feature type="compositionally biased region" description="Polar residues" evidence="2">
    <location>
        <begin position="87"/>
        <end position="100"/>
    </location>
</feature>
<dbReference type="AlphaFoldDB" id="A0A0W8CF33"/>
<reference evidence="3 4" key="1">
    <citation type="submission" date="2015-11" db="EMBL/GenBank/DDBJ databases">
        <title>Genomes and virulence difference between two physiological races of Phytophthora nicotianae.</title>
        <authorList>
            <person name="Liu H."/>
            <person name="Ma X."/>
            <person name="Yu H."/>
            <person name="Fang D."/>
            <person name="Li Y."/>
            <person name="Wang X."/>
            <person name="Wang W."/>
            <person name="Dong Y."/>
            <person name="Xiao B."/>
        </authorList>
    </citation>
    <scope>NUCLEOTIDE SEQUENCE [LARGE SCALE GENOMIC DNA]</scope>
    <source>
        <strain evidence="4">race 1</strain>
    </source>
</reference>
<sequence length="460" mass="52172">MLTSVPNAGYIVQNVRFIFPLTKKSVDAFLDEVATFLDQTDAPEGARNHSHEAATTSVDDSLLLASHQLLAETEDLLASHKNSDCYQRQQDVRSASTNAKSSEDDRSESQCTDELSAEKRREIRNALAAQRRVRYRQKLKDEKEVLKQQATELSAQLTSLETSQAERKAKQASNLMFGAWRAVAARQLERRMQAEQQQKLLRAEVVGRSRLIHQMSLLLDEPLKINEQDPPISYAKYCENGVSALHKNMLEELDAAYLRIDDVMRDLDFKSVVSAAYNYSRKQKDGVVYFDNVDRIVFPYKFEQAADGLETVMMSDPDGGYETAKLKDAIAMNYRVTYQISEAETVSFNIHGAAKRWRQKDRLVFLWRCFTEGLDEFEGLQSDETAWIVVRPPTEKTDVNCDQSCSTIIDSYSRLVPVGIGLSPVCDGAVDRFVNILSKSGEVEFKQMMQMMEKVIINDP</sequence>
<comment type="caution">
    <text evidence="3">The sequence shown here is derived from an EMBL/GenBank/DDBJ whole genome shotgun (WGS) entry which is preliminary data.</text>
</comment>
<feature type="region of interest" description="Disordered" evidence="2">
    <location>
        <begin position="87"/>
        <end position="116"/>
    </location>
</feature>
<evidence type="ECO:0000256" key="1">
    <source>
        <dbReference type="SAM" id="Coils"/>
    </source>
</evidence>
<proteinExistence type="predicted"/>
<dbReference type="Proteomes" id="UP000054636">
    <property type="component" value="Unassembled WGS sequence"/>
</dbReference>
<gene>
    <name evidence="3" type="ORF">AM588_10000432</name>
</gene>
<accession>A0A0W8CF33</accession>
<protein>
    <recommendedName>
        <fullName evidence="5">BZIP domain-containing protein</fullName>
    </recommendedName>
</protein>
<organism evidence="3 4">
    <name type="scientific">Phytophthora nicotianae</name>
    <name type="common">Potato buckeye rot agent</name>
    <name type="synonym">Phytophthora parasitica</name>
    <dbReference type="NCBI Taxonomy" id="4792"/>
    <lineage>
        <taxon>Eukaryota</taxon>
        <taxon>Sar</taxon>
        <taxon>Stramenopiles</taxon>
        <taxon>Oomycota</taxon>
        <taxon>Peronosporomycetes</taxon>
        <taxon>Peronosporales</taxon>
        <taxon>Peronosporaceae</taxon>
        <taxon>Phytophthora</taxon>
    </lineage>
</organism>
<evidence type="ECO:0000313" key="4">
    <source>
        <dbReference type="Proteomes" id="UP000054636"/>
    </source>
</evidence>
<dbReference type="EMBL" id="LNFP01002689">
    <property type="protein sequence ID" value="KUF82719.1"/>
    <property type="molecule type" value="Genomic_DNA"/>
</dbReference>
<evidence type="ECO:0008006" key="5">
    <source>
        <dbReference type="Google" id="ProtNLM"/>
    </source>
</evidence>